<dbReference type="GO" id="GO:0000977">
    <property type="term" value="F:RNA polymerase II transcription regulatory region sequence-specific DNA binding"/>
    <property type="evidence" value="ECO:0007669"/>
    <property type="project" value="TreeGrafter"/>
</dbReference>
<keyword evidence="1" id="KW-0479">Metal-binding</keyword>
<feature type="domain" description="C2H2-type" evidence="7">
    <location>
        <begin position="680"/>
        <end position="707"/>
    </location>
</feature>
<dbReference type="FunFam" id="3.30.160.60:FF:000624">
    <property type="entry name" value="zinc finger protein 697"/>
    <property type="match status" value="1"/>
</dbReference>
<feature type="domain" description="C2H2-type" evidence="7">
    <location>
        <begin position="1222"/>
        <end position="1249"/>
    </location>
</feature>
<protein>
    <submittedName>
        <fullName evidence="8">Jg6014 protein</fullName>
    </submittedName>
</protein>
<evidence type="ECO:0000313" key="8">
    <source>
        <dbReference type="EMBL" id="CAH2251426.1"/>
    </source>
</evidence>
<dbReference type="PROSITE" id="PS50157">
    <property type="entry name" value="ZINC_FINGER_C2H2_2"/>
    <property type="match status" value="20"/>
</dbReference>
<feature type="domain" description="C2H2-type" evidence="7">
    <location>
        <begin position="1193"/>
        <end position="1221"/>
    </location>
</feature>
<dbReference type="SMART" id="SM00355">
    <property type="entry name" value="ZnF_C2H2"/>
    <property type="match status" value="33"/>
</dbReference>
<feature type="domain" description="C2H2-type" evidence="7">
    <location>
        <begin position="271"/>
        <end position="299"/>
    </location>
</feature>
<dbReference type="PANTHER" id="PTHR24409:SF295">
    <property type="entry name" value="AZ2-RELATED"/>
    <property type="match status" value="1"/>
</dbReference>
<evidence type="ECO:0000256" key="1">
    <source>
        <dbReference type="ARBA" id="ARBA00022723"/>
    </source>
</evidence>
<proteinExistence type="predicted"/>
<dbReference type="OrthoDB" id="6077919at2759"/>
<keyword evidence="4" id="KW-0862">Zinc</keyword>
<keyword evidence="3 5" id="KW-0863">Zinc-finger</keyword>
<evidence type="ECO:0000256" key="3">
    <source>
        <dbReference type="ARBA" id="ARBA00022771"/>
    </source>
</evidence>
<dbReference type="SUPFAM" id="SSF57667">
    <property type="entry name" value="beta-beta-alpha zinc fingers"/>
    <property type="match status" value="11"/>
</dbReference>
<keyword evidence="2" id="KW-0677">Repeat</keyword>
<feature type="domain" description="C2H2-type" evidence="7">
    <location>
        <begin position="652"/>
        <end position="679"/>
    </location>
</feature>
<name>A0A8S4S475_9NEOP</name>
<evidence type="ECO:0000256" key="2">
    <source>
        <dbReference type="ARBA" id="ARBA00022737"/>
    </source>
</evidence>
<evidence type="ECO:0000256" key="6">
    <source>
        <dbReference type="SAM" id="MobiDB-lite"/>
    </source>
</evidence>
<feature type="domain" description="C2H2-type" evidence="7">
    <location>
        <begin position="300"/>
        <end position="327"/>
    </location>
</feature>
<dbReference type="Proteomes" id="UP000838756">
    <property type="component" value="Unassembled WGS sequence"/>
</dbReference>
<feature type="domain" description="C2H2-type" evidence="7">
    <location>
        <begin position="870"/>
        <end position="897"/>
    </location>
</feature>
<feature type="domain" description="C2H2-type" evidence="7">
    <location>
        <begin position="1080"/>
        <end position="1107"/>
    </location>
</feature>
<feature type="domain" description="C2H2-type" evidence="7">
    <location>
        <begin position="593"/>
        <end position="616"/>
    </location>
</feature>
<evidence type="ECO:0000313" key="9">
    <source>
        <dbReference type="Proteomes" id="UP000838756"/>
    </source>
</evidence>
<feature type="domain" description="C2H2-type" evidence="7">
    <location>
        <begin position="1278"/>
        <end position="1301"/>
    </location>
</feature>
<feature type="domain" description="C2H2-type" evidence="7">
    <location>
        <begin position="1133"/>
        <end position="1161"/>
    </location>
</feature>
<dbReference type="GO" id="GO:0000981">
    <property type="term" value="F:DNA-binding transcription factor activity, RNA polymerase II-specific"/>
    <property type="evidence" value="ECO:0007669"/>
    <property type="project" value="TreeGrafter"/>
</dbReference>
<feature type="domain" description="C2H2-type" evidence="7">
    <location>
        <begin position="211"/>
        <end position="239"/>
    </location>
</feature>
<dbReference type="Pfam" id="PF00096">
    <property type="entry name" value="zf-C2H2"/>
    <property type="match status" value="3"/>
</dbReference>
<feature type="domain" description="C2H2-type" evidence="7">
    <location>
        <begin position="746"/>
        <end position="774"/>
    </location>
</feature>
<comment type="caution">
    <text evidence="8">The sequence shown here is derived from an EMBL/GenBank/DDBJ whole genome shotgun (WGS) entry which is preliminary data.</text>
</comment>
<feature type="domain" description="C2H2-type" evidence="7">
    <location>
        <begin position="537"/>
        <end position="559"/>
    </location>
</feature>
<dbReference type="Pfam" id="PF13912">
    <property type="entry name" value="zf-C2H2_6"/>
    <property type="match status" value="1"/>
</dbReference>
<dbReference type="InterPro" id="IPR036236">
    <property type="entry name" value="Znf_C2H2_sf"/>
</dbReference>
<accession>A0A8S4S475</accession>
<feature type="domain" description="C2H2-type" evidence="7">
    <location>
        <begin position="1250"/>
        <end position="1277"/>
    </location>
</feature>
<dbReference type="PROSITE" id="PS00028">
    <property type="entry name" value="ZINC_FINGER_C2H2_1"/>
    <property type="match status" value="25"/>
</dbReference>
<reference evidence="8" key="1">
    <citation type="submission" date="2022-03" db="EMBL/GenBank/DDBJ databases">
        <authorList>
            <person name="Lindestad O."/>
        </authorList>
    </citation>
    <scope>NUCLEOTIDE SEQUENCE</scope>
</reference>
<feature type="domain" description="C2H2-type" evidence="7">
    <location>
        <begin position="328"/>
        <end position="355"/>
    </location>
</feature>
<dbReference type="GO" id="GO:0008270">
    <property type="term" value="F:zinc ion binding"/>
    <property type="evidence" value="ECO:0007669"/>
    <property type="project" value="UniProtKB-KW"/>
</dbReference>
<feature type="region of interest" description="Disordered" evidence="6">
    <location>
        <begin position="699"/>
        <end position="720"/>
    </location>
</feature>
<evidence type="ECO:0000259" key="7">
    <source>
        <dbReference type="PROSITE" id="PS50157"/>
    </source>
</evidence>
<sequence length="1308" mass="154208">MKVGIDSKFPFFIGIKKEETEAKRAKRSSPNKVKQEEMRKHGDNIYTMFTYTNATPIRCKNDFGYACCFCTDVYQEPSQLKEHTIECHGTEMKTRFMDGKRLGDYLVKLDITKLRCSICVAELKTLDEALTHLKEHDKPMHLDINNHLMPFNFEGGDLTCAYCNVMFNKFKKLLEHMNRHYRNCVCDICGAGFINRSTFTVHYHGHSKGYFPCQQCQKVFDTKRKQRSHEMAIHVHAHKTYRCGYCNEHFSTHWRKEKHIASEHGVNLREIKCQVCDKVCLTANSLRIHMKRDHLKERRFECKVCEYRFFGAQELREHTVKHTGIRDYKCDICLKSYGKKSTLREHIRIHADDRRFKCEHCDLAFIQKCRGEVKVKLPAKDTNSFKAIKEERNKHLDNITTILQNTNATPIRCERDSRYGCCFCAEFYREPAELKKHNITKHQRVSDTIMRGKKLSDYIVKLDITGLKCNLCTLHVTDLTEMMEHLKSHKKTIHVDIDNHIVPFIFENDELKCAICKIDFNTFRRVFLHMHSHYRNHVCDVCAAGFINEKSFVVHYRIHKKGVFPCAFCKKEFDTYSRKKTHESGVHTNSLRCKCSYCGERFTNSSKKMKHISSVHNVRVRDVKCKICGKGCSSMESLRVHTKRDHLMERKYECQYCNNKYFRLNELKNHLITHTGNKQYPCAICNKYFGRKYELRNHNRLHDEGKRQKRNNEKSKQTSKHLDNVTTILKHTNATPIGTHDESIGYGCYFCENFYGNPKELKKHTKFLHSADFDNVMDGKTLSDYVVNLDITGLRCNLCNLKVLYSTPSLEDMMRHLRDHNKDVHMDIENHLMPFNFKGNVLKCVITNCQQEFREFHKLAEHMHFHYRNYVCEKCAIGFINETSYREHLVSHSKRDYNREDSEINIHTADIKTAVEVYSRTLKNCDYCEKQFKLQRNKEQHMASVHDPENASTNNAKKIERSKHMDNITTLFNHTNATPIRSQKDIGYGCCFCKKFYLKPAELKEHTRQTHQSEIPNVMRDKSLNDYHVKLDITNLQCNECKIKIDNLDDMMRHLKEHNLDIHLDINNHIMPFNFEGDELRCTICKAEFNKFKKLAEHMNKHYRNRVCDVCGAGFINERSFQIHFQVHKKGVFTCKFCEKVFDTMGKKKSHESSVHIHSQMLSKCGYCNKKFKTHRNKEKHISSEHGVRLKEIKCKLCGKVYLTANALRVHTRRDHLKERPFECQLCDYTSYGSRCLKNHMLKHTGVRDFQCDVCLKSYARKKTLREHMRIHEDDRRFKCEHCGLAFIQNCSLKGHLRSKHRDLVSSV</sequence>
<dbReference type="EMBL" id="CAKXAJ010026023">
    <property type="protein sequence ID" value="CAH2251426.1"/>
    <property type="molecule type" value="Genomic_DNA"/>
</dbReference>
<organism evidence="8 9">
    <name type="scientific">Pararge aegeria aegeria</name>
    <dbReference type="NCBI Taxonomy" id="348720"/>
    <lineage>
        <taxon>Eukaryota</taxon>
        <taxon>Metazoa</taxon>
        <taxon>Ecdysozoa</taxon>
        <taxon>Arthropoda</taxon>
        <taxon>Hexapoda</taxon>
        <taxon>Insecta</taxon>
        <taxon>Pterygota</taxon>
        <taxon>Neoptera</taxon>
        <taxon>Endopterygota</taxon>
        <taxon>Lepidoptera</taxon>
        <taxon>Glossata</taxon>
        <taxon>Ditrysia</taxon>
        <taxon>Papilionoidea</taxon>
        <taxon>Nymphalidae</taxon>
        <taxon>Satyrinae</taxon>
        <taxon>Satyrini</taxon>
        <taxon>Parargina</taxon>
        <taxon>Pararge</taxon>
    </lineage>
</organism>
<evidence type="ECO:0000256" key="4">
    <source>
        <dbReference type="ARBA" id="ARBA00022833"/>
    </source>
</evidence>
<evidence type="ECO:0000256" key="5">
    <source>
        <dbReference type="PROSITE-ProRule" id="PRU00042"/>
    </source>
</evidence>
<feature type="domain" description="C2H2-type" evidence="7">
    <location>
        <begin position="564"/>
        <end position="592"/>
    </location>
</feature>
<gene>
    <name evidence="8" type="primary">jg6014</name>
    <name evidence="8" type="ORF">PAEG_LOCUS22232</name>
</gene>
<dbReference type="InterPro" id="IPR013087">
    <property type="entry name" value="Znf_C2H2_type"/>
</dbReference>
<feature type="domain" description="C2H2-type" evidence="7">
    <location>
        <begin position="923"/>
        <end position="951"/>
    </location>
</feature>
<feature type="domain" description="C2H2-type" evidence="7">
    <location>
        <begin position="623"/>
        <end position="651"/>
    </location>
</feature>
<dbReference type="Gene3D" id="3.30.160.60">
    <property type="entry name" value="Classic Zinc Finger"/>
    <property type="match status" value="13"/>
</dbReference>
<dbReference type="GO" id="GO:0005634">
    <property type="term" value="C:nucleus"/>
    <property type="evidence" value="ECO:0007669"/>
    <property type="project" value="TreeGrafter"/>
</dbReference>
<dbReference type="PANTHER" id="PTHR24409">
    <property type="entry name" value="ZINC FINGER PROTEIN 142"/>
    <property type="match status" value="1"/>
</dbReference>
<feature type="domain" description="C2H2-type" evidence="7">
    <location>
        <begin position="988"/>
        <end position="1016"/>
    </location>
</feature>
<keyword evidence="9" id="KW-1185">Reference proteome</keyword>